<dbReference type="GO" id="GO:0003676">
    <property type="term" value="F:nucleic acid binding"/>
    <property type="evidence" value="ECO:0007669"/>
    <property type="project" value="InterPro"/>
</dbReference>
<dbReference type="Gene3D" id="3.40.50.10810">
    <property type="entry name" value="Tandem AAA-ATPase domain"/>
    <property type="match status" value="1"/>
</dbReference>
<dbReference type="Gene3D" id="3.30.40.10">
    <property type="entry name" value="Zinc/RING finger domain, C3HC4 (zinc finger)"/>
    <property type="match status" value="1"/>
</dbReference>
<evidence type="ECO:0000256" key="4">
    <source>
        <dbReference type="ARBA" id="ARBA00022741"/>
    </source>
</evidence>
<dbReference type="GO" id="GO:0016818">
    <property type="term" value="F:hydrolase activity, acting on acid anhydrides, in phosphorus-containing anhydrides"/>
    <property type="evidence" value="ECO:0007669"/>
    <property type="project" value="InterPro"/>
</dbReference>
<dbReference type="Pfam" id="PF13923">
    <property type="entry name" value="zf-C3HC4_2"/>
    <property type="match status" value="1"/>
</dbReference>
<dbReference type="InterPro" id="IPR049730">
    <property type="entry name" value="SNF2/RAD54-like_C"/>
</dbReference>
<feature type="region of interest" description="Disordered" evidence="12">
    <location>
        <begin position="1"/>
        <end position="76"/>
    </location>
</feature>
<keyword evidence="6" id="KW-0378">Hydrolase</keyword>
<dbReference type="GO" id="GO:0008094">
    <property type="term" value="F:ATP-dependent activity, acting on DNA"/>
    <property type="evidence" value="ECO:0007669"/>
    <property type="project" value="TreeGrafter"/>
</dbReference>
<keyword evidence="17" id="KW-1185">Reference proteome</keyword>
<feature type="region of interest" description="Disordered" evidence="12">
    <location>
        <begin position="201"/>
        <end position="227"/>
    </location>
</feature>
<protein>
    <recommendedName>
        <fullName evidence="18">RING-type domain-containing protein</fullName>
    </recommendedName>
</protein>
<keyword evidence="4" id="KW-0547">Nucleotide-binding</keyword>
<dbReference type="InterPro" id="IPR050628">
    <property type="entry name" value="SNF2_RAD54_helicase_TF"/>
</dbReference>
<dbReference type="PANTHER" id="PTHR45626:SF11">
    <property type="entry name" value="FAMILY HELICASE, PUTATIVE (AFU_ORTHOLOGUE AFUA_5G06590)-RELATED"/>
    <property type="match status" value="1"/>
</dbReference>
<dbReference type="Proteomes" id="UP000326757">
    <property type="component" value="Unassembled WGS sequence"/>
</dbReference>
<keyword evidence="5 11" id="KW-0863">Zinc-finger</keyword>
<gene>
    <name evidence="16" type="ORF">EYC80_001660</name>
</gene>
<dbReference type="SMART" id="SM00184">
    <property type="entry name" value="RING"/>
    <property type="match status" value="1"/>
</dbReference>
<evidence type="ECO:0000256" key="5">
    <source>
        <dbReference type="ARBA" id="ARBA00022771"/>
    </source>
</evidence>
<evidence type="ECO:0000256" key="3">
    <source>
        <dbReference type="ARBA" id="ARBA00022723"/>
    </source>
</evidence>
<dbReference type="GO" id="GO:0005634">
    <property type="term" value="C:nucleus"/>
    <property type="evidence" value="ECO:0007669"/>
    <property type="project" value="UniProtKB-SubCell"/>
</dbReference>
<dbReference type="PROSITE" id="PS50089">
    <property type="entry name" value="ZF_RING_2"/>
    <property type="match status" value="1"/>
</dbReference>
<comment type="similarity">
    <text evidence="2">Belongs to the SNF2/RAD54 helicase family.</text>
</comment>
<dbReference type="OrthoDB" id="448448at2759"/>
<comment type="caution">
    <text evidence="16">The sequence shown here is derived from an EMBL/GenBank/DDBJ whole genome shotgun (WGS) entry which is preliminary data.</text>
</comment>
<dbReference type="GO" id="GO:0004386">
    <property type="term" value="F:helicase activity"/>
    <property type="evidence" value="ECO:0007669"/>
    <property type="project" value="UniProtKB-KW"/>
</dbReference>
<keyword evidence="8" id="KW-0862">Zinc</keyword>
<feature type="compositionally biased region" description="Polar residues" evidence="12">
    <location>
        <begin position="54"/>
        <end position="70"/>
    </location>
</feature>
<dbReference type="CDD" id="cd18793">
    <property type="entry name" value="SF2_C_SNF"/>
    <property type="match status" value="1"/>
</dbReference>
<dbReference type="Pfam" id="PF08797">
    <property type="entry name" value="HIRAN"/>
    <property type="match status" value="1"/>
</dbReference>
<dbReference type="Pfam" id="PF00271">
    <property type="entry name" value="Helicase_C"/>
    <property type="match status" value="1"/>
</dbReference>
<keyword evidence="10" id="KW-0539">Nucleus</keyword>
<keyword evidence="3" id="KW-0479">Metal-binding</keyword>
<dbReference type="AlphaFoldDB" id="A0A5N6K5J4"/>
<dbReference type="Gene3D" id="3.30.70.2330">
    <property type="match status" value="1"/>
</dbReference>
<reference evidence="16 17" key="1">
    <citation type="submission" date="2019-06" db="EMBL/GenBank/DDBJ databases">
        <title>Genome Sequence of the Brown Rot Fungal Pathogen Monilinia laxa.</title>
        <authorList>
            <person name="De Miccolis Angelini R.M."/>
            <person name="Landi L."/>
            <person name="Abate D."/>
            <person name="Pollastro S."/>
            <person name="Romanazzi G."/>
            <person name="Faretra F."/>
        </authorList>
    </citation>
    <scope>NUCLEOTIDE SEQUENCE [LARGE SCALE GENOMIC DNA]</scope>
    <source>
        <strain evidence="16 17">Mlax316</strain>
    </source>
</reference>
<dbReference type="InterPro" id="IPR001650">
    <property type="entry name" value="Helicase_C-like"/>
</dbReference>
<dbReference type="InterPro" id="IPR027417">
    <property type="entry name" value="P-loop_NTPase"/>
</dbReference>
<evidence type="ECO:0000256" key="9">
    <source>
        <dbReference type="ARBA" id="ARBA00022840"/>
    </source>
</evidence>
<organism evidence="16 17">
    <name type="scientific">Monilinia laxa</name>
    <name type="common">Brown rot fungus</name>
    <name type="synonym">Sclerotinia laxa</name>
    <dbReference type="NCBI Taxonomy" id="61186"/>
    <lineage>
        <taxon>Eukaryota</taxon>
        <taxon>Fungi</taxon>
        <taxon>Dikarya</taxon>
        <taxon>Ascomycota</taxon>
        <taxon>Pezizomycotina</taxon>
        <taxon>Leotiomycetes</taxon>
        <taxon>Helotiales</taxon>
        <taxon>Sclerotiniaceae</taxon>
        <taxon>Monilinia</taxon>
    </lineage>
</organism>
<evidence type="ECO:0000256" key="6">
    <source>
        <dbReference type="ARBA" id="ARBA00022801"/>
    </source>
</evidence>
<evidence type="ECO:0008006" key="18">
    <source>
        <dbReference type="Google" id="ProtNLM"/>
    </source>
</evidence>
<name>A0A5N6K5J4_MONLA</name>
<evidence type="ECO:0000313" key="17">
    <source>
        <dbReference type="Proteomes" id="UP000326757"/>
    </source>
</evidence>
<feature type="compositionally biased region" description="Polar residues" evidence="12">
    <location>
        <begin position="207"/>
        <end position="217"/>
    </location>
</feature>
<evidence type="ECO:0000259" key="13">
    <source>
        <dbReference type="PROSITE" id="PS50089"/>
    </source>
</evidence>
<dbReference type="InterPro" id="IPR001841">
    <property type="entry name" value="Znf_RING"/>
</dbReference>
<dbReference type="InterPro" id="IPR014001">
    <property type="entry name" value="Helicase_ATP-bd"/>
</dbReference>
<proteinExistence type="inferred from homology"/>
<evidence type="ECO:0000256" key="1">
    <source>
        <dbReference type="ARBA" id="ARBA00004123"/>
    </source>
</evidence>
<accession>A0A5N6K5J4</accession>
<comment type="subcellular location">
    <subcellularLocation>
        <location evidence="1">Nucleus</location>
    </subcellularLocation>
</comment>
<keyword evidence="9" id="KW-0067">ATP-binding</keyword>
<dbReference type="GO" id="GO:0005524">
    <property type="term" value="F:ATP binding"/>
    <property type="evidence" value="ECO:0007669"/>
    <property type="project" value="UniProtKB-KW"/>
</dbReference>
<dbReference type="SMART" id="SM00910">
    <property type="entry name" value="HIRAN"/>
    <property type="match status" value="1"/>
</dbReference>
<dbReference type="InterPro" id="IPR000330">
    <property type="entry name" value="SNF2_N"/>
</dbReference>
<dbReference type="Gene3D" id="3.40.50.300">
    <property type="entry name" value="P-loop containing nucleotide triphosphate hydrolases"/>
    <property type="match status" value="1"/>
</dbReference>
<evidence type="ECO:0000256" key="2">
    <source>
        <dbReference type="ARBA" id="ARBA00007025"/>
    </source>
</evidence>
<dbReference type="CDD" id="cd18008">
    <property type="entry name" value="DEXDc_SHPRH-like"/>
    <property type="match status" value="1"/>
</dbReference>
<dbReference type="Pfam" id="PF00176">
    <property type="entry name" value="SNF2-rel_dom"/>
    <property type="match status" value="1"/>
</dbReference>
<evidence type="ECO:0000313" key="16">
    <source>
        <dbReference type="EMBL" id="KAB8297865.1"/>
    </source>
</evidence>
<feature type="domain" description="Helicase C-terminal" evidence="15">
    <location>
        <begin position="737"/>
        <end position="897"/>
    </location>
</feature>
<dbReference type="SMART" id="SM00490">
    <property type="entry name" value="HELICc"/>
    <property type="match status" value="1"/>
</dbReference>
<sequence length="906" mass="101531">MTNLGKRNASSDFVDLTNSDSEDEVQRGRVMQQQQPRKVPRVGSRLSGRPSWALGTSGTPNRSQAMTIRDSSGEADEDEVVDLSQEVEEGFGWVCIGAIDGKIVGIRFYDGYATPGEQVMIRREPGNQYDSNAIRVNNVQGTQIGHLPRDLASKLAEFMDARTIVVEDYGPADPAVRANLENQLTAKRLPLKKRVVAAHKQPKALVSSPQRQQMGFKSSQGGSSSQPELVLPPVIDLAHFVANSERFNPREINKMAEDLGLPEDVLSKMPMANQPESLKSQLLPYQLQGLAWMIEKENPALPDAKSEKVVQLWKASKEHRGIYKNIATNYCDKAPKLASGGILADDMGLGKTLQVISLILEGGPGTNLIVAPVSVMSNWAQQMERHVKEDEALKVLTYHGTQGKIKGMTRKDFAQYDVVITTYGTLSSELFTRGSKNPAKVPTTSGLYSMNWRRIVLDEGHIIRNHKTKSAISASTILATSRWVLTGTPIVNTIKDFYSMLKFLGITGGLQELELFNAVFTRPLALASREAELLLQTTMRSICLRRKKEMNFVDLKLPELSEFVHKVKFRSDELKVYEALVEQAKGMAQQFQEESVSRKKNKIKYTHILEILLRMRQVCNHWKLCENRVTSLMEAIEKDDVVILNAENRLALQILLQLSIDNQEECSICLEELHNPVITACKHAFGKECIERTIEIQHKCPLCRAELASNDCLVHPIFEKAEDEKINTDEKSSKTEALMQIIKVTHNDPLSKIVIFSQWTSFLNIVQKQLEQSSIKFARIDGSMTAPQRDKGMQALESDPECRILLASLAVCSVGLNLVSADTVILADSWWAPAIEDQAVDRVHRLGQKRECKVWRLVMEGSIEERVLEIQAEKRKLVGKAFQEKVEERRGKGKESRMGDVLRLLG</sequence>
<dbReference type="SUPFAM" id="SSF52540">
    <property type="entry name" value="P-loop containing nucleoside triphosphate hydrolases"/>
    <property type="match status" value="2"/>
</dbReference>
<evidence type="ECO:0000259" key="15">
    <source>
        <dbReference type="PROSITE" id="PS51194"/>
    </source>
</evidence>
<feature type="domain" description="RING-type" evidence="13">
    <location>
        <begin position="666"/>
        <end position="704"/>
    </location>
</feature>
<dbReference type="PROSITE" id="PS51192">
    <property type="entry name" value="HELICASE_ATP_BIND_1"/>
    <property type="match status" value="1"/>
</dbReference>
<dbReference type="InterPro" id="IPR038718">
    <property type="entry name" value="SNF2-like_sf"/>
</dbReference>
<evidence type="ECO:0000256" key="8">
    <source>
        <dbReference type="ARBA" id="ARBA00022833"/>
    </source>
</evidence>
<dbReference type="PANTHER" id="PTHR45626">
    <property type="entry name" value="TRANSCRIPTION TERMINATION FACTOR 2-RELATED"/>
    <property type="match status" value="1"/>
</dbReference>
<evidence type="ECO:0000256" key="11">
    <source>
        <dbReference type="PROSITE-ProRule" id="PRU00175"/>
    </source>
</evidence>
<evidence type="ECO:0000256" key="12">
    <source>
        <dbReference type="SAM" id="MobiDB-lite"/>
    </source>
</evidence>
<dbReference type="EMBL" id="VIGI01000007">
    <property type="protein sequence ID" value="KAB8297865.1"/>
    <property type="molecule type" value="Genomic_DNA"/>
</dbReference>
<dbReference type="SMART" id="SM00487">
    <property type="entry name" value="DEXDc"/>
    <property type="match status" value="1"/>
</dbReference>
<dbReference type="SUPFAM" id="SSF57850">
    <property type="entry name" value="RING/U-box"/>
    <property type="match status" value="1"/>
</dbReference>
<dbReference type="InterPro" id="IPR014905">
    <property type="entry name" value="HIRAN"/>
</dbReference>
<evidence type="ECO:0000259" key="14">
    <source>
        <dbReference type="PROSITE" id="PS51192"/>
    </source>
</evidence>
<dbReference type="GO" id="GO:0008270">
    <property type="term" value="F:zinc ion binding"/>
    <property type="evidence" value="ECO:0007669"/>
    <property type="project" value="UniProtKB-KW"/>
</dbReference>
<dbReference type="InterPro" id="IPR013083">
    <property type="entry name" value="Znf_RING/FYVE/PHD"/>
</dbReference>
<evidence type="ECO:0000256" key="10">
    <source>
        <dbReference type="ARBA" id="ARBA00023242"/>
    </source>
</evidence>
<feature type="domain" description="Helicase ATP-binding" evidence="14">
    <location>
        <begin position="332"/>
        <end position="507"/>
    </location>
</feature>
<keyword evidence="7" id="KW-0347">Helicase</keyword>
<dbReference type="GO" id="GO:0006281">
    <property type="term" value="P:DNA repair"/>
    <property type="evidence" value="ECO:0007669"/>
    <property type="project" value="TreeGrafter"/>
</dbReference>
<feature type="compositionally biased region" description="Polar residues" evidence="12">
    <location>
        <begin position="1"/>
        <end position="19"/>
    </location>
</feature>
<evidence type="ECO:0000256" key="7">
    <source>
        <dbReference type="ARBA" id="ARBA00022806"/>
    </source>
</evidence>
<dbReference type="PROSITE" id="PS51194">
    <property type="entry name" value="HELICASE_CTER"/>
    <property type="match status" value="1"/>
</dbReference>